<dbReference type="SUPFAM" id="SSF53448">
    <property type="entry name" value="Nucleotide-diphospho-sugar transferases"/>
    <property type="match status" value="1"/>
</dbReference>
<keyword evidence="3 4" id="KW-0808">Transferase</keyword>
<dbReference type="Proteomes" id="UP000248168">
    <property type="component" value="Unassembled WGS sequence"/>
</dbReference>
<evidence type="ECO:0000313" key="5">
    <source>
        <dbReference type="Proteomes" id="UP000248168"/>
    </source>
</evidence>
<keyword evidence="5" id="KW-1185">Reference proteome</keyword>
<dbReference type="InterPro" id="IPR050256">
    <property type="entry name" value="Glycosyltransferase_2"/>
</dbReference>
<name>A0A330L7Z8_9BACT</name>
<dbReference type="RefSeq" id="WP_146216161.1">
    <property type="nucleotide sequence ID" value="NZ_OUNR01000016.1"/>
</dbReference>
<evidence type="ECO:0000313" key="4">
    <source>
        <dbReference type="EMBL" id="SPP65243.1"/>
    </source>
</evidence>
<gene>
    <name evidence="4" type="ORF">NITLEN_30157</name>
</gene>
<comment type="similarity">
    <text evidence="1">Belongs to the glycosyltransferase 2 family.</text>
</comment>
<dbReference type="AlphaFoldDB" id="A0A330L7Z8"/>
<protein>
    <submittedName>
        <fullName evidence="4">Glycosyl transferase, family 2</fullName>
    </submittedName>
</protein>
<dbReference type="PANTHER" id="PTHR48090:SF10">
    <property type="entry name" value="GLUCOSYL-3-PHOSPHOGLYCERATE SYNTHASE"/>
    <property type="match status" value="1"/>
</dbReference>
<dbReference type="InParanoid" id="A0A330L7Z8"/>
<proteinExistence type="inferred from homology"/>
<organism evidence="4 5">
    <name type="scientific">Nitrospira lenta</name>
    <dbReference type="NCBI Taxonomy" id="1436998"/>
    <lineage>
        <taxon>Bacteria</taxon>
        <taxon>Pseudomonadati</taxon>
        <taxon>Nitrospirota</taxon>
        <taxon>Nitrospiria</taxon>
        <taxon>Nitrospirales</taxon>
        <taxon>Nitrospiraceae</taxon>
        <taxon>Nitrospira</taxon>
    </lineage>
</organism>
<sequence>MTHMTAWEQVQAQCPDLRKADLLVGLPTFNHGSTVELVVKSVMAGLAAFLPQVSVVVVNADAGSQDGTPDIIKRAVGSAVPVVSVQYLTGGLSAQPAALDRLSESGVAKREAAFRAFFTIAEKVEAKACVVMDAQLRSVTPEWIERLAQPVLEQGADFVAPVFRRQRYEGSLTNSLIAPLTRALYGKRVACQSGGGYGFSARLTNRCLAKDLWEGETAKYGIDNWLTTVAVAEGFHVWQAFLGAKVQDSKASGQDVSFILAQAVGAAYHYMEQYQEVWEQRKESSAVPAVGAPYGPGDASVAINVERMVKGFRQGLRDLLPIWESILAPDTLAGILTLGLEDEEEFRFPIPLWTQTVYDFAIAYHEKVIHREHLLKSLTPLYLGRTASLVLETKDGEPGDADRAGERVCESFESMKPYLVGRWRFQ</sequence>
<evidence type="ECO:0000256" key="2">
    <source>
        <dbReference type="ARBA" id="ARBA00022676"/>
    </source>
</evidence>
<dbReference type="GO" id="GO:0016757">
    <property type="term" value="F:glycosyltransferase activity"/>
    <property type="evidence" value="ECO:0007669"/>
    <property type="project" value="UniProtKB-KW"/>
</dbReference>
<dbReference type="Gene3D" id="3.90.550.10">
    <property type="entry name" value="Spore Coat Polysaccharide Biosynthesis Protein SpsA, Chain A"/>
    <property type="match status" value="1"/>
</dbReference>
<keyword evidence="2" id="KW-0328">Glycosyltransferase</keyword>
<dbReference type="PANTHER" id="PTHR48090">
    <property type="entry name" value="UNDECAPRENYL-PHOSPHATE 4-DEOXY-4-FORMAMIDO-L-ARABINOSE TRANSFERASE-RELATED"/>
    <property type="match status" value="1"/>
</dbReference>
<evidence type="ECO:0000256" key="3">
    <source>
        <dbReference type="ARBA" id="ARBA00022679"/>
    </source>
</evidence>
<dbReference type="OrthoDB" id="9759709at2"/>
<evidence type="ECO:0000256" key="1">
    <source>
        <dbReference type="ARBA" id="ARBA00006739"/>
    </source>
</evidence>
<reference evidence="5" key="1">
    <citation type="submission" date="2018-04" db="EMBL/GenBank/DDBJ databases">
        <authorList>
            <person name="Lucker S."/>
            <person name="Sakoula D."/>
        </authorList>
    </citation>
    <scope>NUCLEOTIDE SEQUENCE [LARGE SCALE GENOMIC DNA]</scope>
</reference>
<dbReference type="InterPro" id="IPR029044">
    <property type="entry name" value="Nucleotide-diphossugar_trans"/>
</dbReference>
<dbReference type="EMBL" id="OUNR01000016">
    <property type="protein sequence ID" value="SPP65243.1"/>
    <property type="molecule type" value="Genomic_DNA"/>
</dbReference>
<accession>A0A330L7Z8</accession>